<dbReference type="GO" id="GO:0008242">
    <property type="term" value="F:omega peptidase activity"/>
    <property type="evidence" value="ECO:0007669"/>
    <property type="project" value="UniProtKB-EC"/>
</dbReference>
<gene>
    <name evidence="11" type="ORF">WA026_021437</name>
</gene>
<keyword evidence="8" id="KW-0645">Protease</keyword>
<dbReference type="SUPFAM" id="SSF53474">
    <property type="entry name" value="alpha/beta-Hydrolases"/>
    <property type="match status" value="1"/>
</dbReference>
<evidence type="ECO:0000256" key="2">
    <source>
        <dbReference type="ARBA" id="ARBA00004496"/>
    </source>
</evidence>
<evidence type="ECO:0000259" key="10">
    <source>
        <dbReference type="Pfam" id="PF19283"/>
    </source>
</evidence>
<dbReference type="Proteomes" id="UP001431783">
    <property type="component" value="Unassembled WGS sequence"/>
</dbReference>
<comment type="caution">
    <text evidence="11">The sequence shown here is derived from an EMBL/GenBank/DDBJ whole genome shotgun (WGS) entry which is preliminary data.</text>
</comment>
<dbReference type="InterPro" id="IPR029058">
    <property type="entry name" value="AB_hydrolase_fold"/>
</dbReference>
<evidence type="ECO:0000256" key="1">
    <source>
        <dbReference type="ARBA" id="ARBA00000721"/>
    </source>
</evidence>
<comment type="subcellular location">
    <subcellularLocation>
        <location evidence="2">Cytoplasm</location>
    </subcellularLocation>
</comment>
<dbReference type="Pfam" id="PF00326">
    <property type="entry name" value="Peptidase_S9"/>
    <property type="match status" value="1"/>
</dbReference>
<proteinExistence type="inferred from homology"/>
<comment type="similarity">
    <text evidence="3 8">Belongs to the peptidase S9A family.</text>
</comment>
<evidence type="ECO:0000256" key="6">
    <source>
        <dbReference type="ARBA" id="ARBA00022490"/>
    </source>
</evidence>
<comment type="similarity">
    <text evidence="4">Belongs to the peptidase S9C family.</text>
</comment>
<evidence type="ECO:0000256" key="3">
    <source>
        <dbReference type="ARBA" id="ARBA00005228"/>
    </source>
</evidence>
<dbReference type="EMBL" id="JARQZJ010000016">
    <property type="protein sequence ID" value="KAK9873204.1"/>
    <property type="molecule type" value="Genomic_DNA"/>
</dbReference>
<feature type="domain" description="Peptidase S9 prolyl oligopeptidase catalytic" evidence="9">
    <location>
        <begin position="481"/>
        <end position="695"/>
    </location>
</feature>
<dbReference type="PANTHER" id="PTHR42776:SF4">
    <property type="entry name" value="ACYLAMINO-ACID-RELEASING ENZYME"/>
    <property type="match status" value="1"/>
</dbReference>
<organism evidence="11 12">
    <name type="scientific">Henosepilachna vigintioctopunctata</name>
    <dbReference type="NCBI Taxonomy" id="420089"/>
    <lineage>
        <taxon>Eukaryota</taxon>
        <taxon>Metazoa</taxon>
        <taxon>Ecdysozoa</taxon>
        <taxon>Arthropoda</taxon>
        <taxon>Hexapoda</taxon>
        <taxon>Insecta</taxon>
        <taxon>Pterygota</taxon>
        <taxon>Neoptera</taxon>
        <taxon>Endopterygota</taxon>
        <taxon>Coleoptera</taxon>
        <taxon>Polyphaga</taxon>
        <taxon>Cucujiformia</taxon>
        <taxon>Coccinelloidea</taxon>
        <taxon>Coccinellidae</taxon>
        <taxon>Epilachninae</taxon>
        <taxon>Epilachnini</taxon>
        <taxon>Henosepilachna</taxon>
    </lineage>
</organism>
<reference evidence="11 12" key="1">
    <citation type="submission" date="2023-03" db="EMBL/GenBank/DDBJ databases">
        <title>Genome insight into feeding habits of ladybird beetles.</title>
        <authorList>
            <person name="Li H.-S."/>
            <person name="Huang Y.-H."/>
            <person name="Pang H."/>
        </authorList>
    </citation>
    <scope>NUCLEOTIDE SEQUENCE [LARGE SCALE GENOMIC DNA]</scope>
    <source>
        <strain evidence="11">SYSU_2023b</strain>
        <tissue evidence="11">Whole body</tissue>
    </source>
</reference>
<comment type="subunit">
    <text evidence="5">Homotetramer.</text>
</comment>
<evidence type="ECO:0000256" key="5">
    <source>
        <dbReference type="ARBA" id="ARBA00011881"/>
    </source>
</evidence>
<evidence type="ECO:0000313" key="11">
    <source>
        <dbReference type="EMBL" id="KAK9873204.1"/>
    </source>
</evidence>
<dbReference type="PRINTS" id="PR00862">
    <property type="entry name" value="PROLIGOPTASE"/>
</dbReference>
<dbReference type="Pfam" id="PF19283">
    <property type="entry name" value="APEH_N"/>
    <property type="match status" value="1"/>
</dbReference>
<dbReference type="GO" id="GO:0004252">
    <property type="term" value="F:serine-type endopeptidase activity"/>
    <property type="evidence" value="ECO:0007669"/>
    <property type="project" value="UniProtKB-UniRule"/>
</dbReference>
<dbReference type="EC" id="3.4.21.-" evidence="8"/>
<dbReference type="AlphaFoldDB" id="A0AAW1TXV8"/>
<accession>A0AAW1TXV8</accession>
<dbReference type="GO" id="GO:0005737">
    <property type="term" value="C:cytoplasm"/>
    <property type="evidence" value="ECO:0007669"/>
    <property type="project" value="UniProtKB-SubCell"/>
</dbReference>
<keyword evidence="12" id="KW-1185">Reference proteome</keyword>
<dbReference type="PANTHER" id="PTHR42776">
    <property type="entry name" value="SERINE PEPTIDASE S9 FAMILY MEMBER"/>
    <property type="match status" value="1"/>
</dbReference>
<evidence type="ECO:0000256" key="4">
    <source>
        <dbReference type="ARBA" id="ARBA00010040"/>
    </source>
</evidence>
<keyword evidence="6" id="KW-0963">Cytoplasm</keyword>
<sequence length="696" mass="78417">MEKIVNIYRRLSLVPALLDAKLSKSGNLIYSIWSHRNLEKGKTTKFLRSILLYSDLSTDCVFQPVDVSNEALVLSSPSEKYRAVLRETEEKQYLEIWQHQNLFRTVDLSAIDVHGKVYTDVEFKSLEWSPDELKLLYIAEKKTPDSEPFYQRKAKKDVSSEGKSVTPGQEYVFQQDWGEQMVGKKNSVIAEYSIQEDTVKVLQGLPDDACPGQVKYSPCGEYVVGVAFNNTPRKLGLIYCSNRSGVIFKLKEGKYEIISDKNKAVRAPIFTPKGDAIIYFEREAKGPHMSAAALVQRNFPESNSDSQKTLVKIVQEEMEIENGEKFYGLYNMSTIKRCWASENRLVISTNQKNEIKSYVVDIDTGKITQLPCDEGSLIVLDVHNDVLVANRRNFLTPDVLVICKLPAKGQESSLVWKELTQKKMVDNLEHMKYEYLELCQDAEDSVKKFSAIYVGPSSGQDKSIPLIVYPHGGPHSAFANNFSLDVAFHLSNGYALLLINYRGSIGAGDKTVHFLLGRIGTSDVSDCILATNKTLEKFSWLDPNRVVLCGGSHGGFLVTHLSGQYPDMFKAVVSRNPVIDVSSMSIFSDIPDWCFVECGEEYTQKGVADDQLLLKMRKVSPIVHAHKVKAPTMLQVGSQDLRVPPGQSYDYYHRLKANGVKVQMHLYDDCHPLSQVKNEIDNLINTALWFNEHVGK</sequence>
<comment type="catalytic activity">
    <reaction evidence="1">
        <text>Cleavage of an N-acetyl or N-formyl amino acid from the N-terminus of a polypeptide.</text>
        <dbReference type="EC" id="3.4.19.1"/>
    </reaction>
</comment>
<evidence type="ECO:0000313" key="12">
    <source>
        <dbReference type="Proteomes" id="UP001431783"/>
    </source>
</evidence>
<protein>
    <recommendedName>
        <fullName evidence="8">Prolyl endopeptidase</fullName>
        <ecNumber evidence="8">3.4.21.-</ecNumber>
    </recommendedName>
</protein>
<dbReference type="InterPro" id="IPR045550">
    <property type="entry name" value="AARE_N"/>
</dbReference>
<dbReference type="Gene3D" id="3.40.50.1820">
    <property type="entry name" value="alpha/beta hydrolase"/>
    <property type="match status" value="1"/>
</dbReference>
<keyword evidence="8" id="KW-0720">Serine protease</keyword>
<feature type="domain" description="Acylamino-acid-releasing enzyme N-terminal" evidence="10">
    <location>
        <begin position="33"/>
        <end position="420"/>
    </location>
</feature>
<evidence type="ECO:0000256" key="7">
    <source>
        <dbReference type="ARBA" id="ARBA00022801"/>
    </source>
</evidence>
<dbReference type="InterPro" id="IPR001375">
    <property type="entry name" value="Peptidase_S9_cat"/>
</dbReference>
<name>A0AAW1TXV8_9CUCU</name>
<keyword evidence="7 8" id="KW-0378">Hydrolase</keyword>
<dbReference type="GO" id="GO:0006508">
    <property type="term" value="P:proteolysis"/>
    <property type="evidence" value="ECO:0007669"/>
    <property type="project" value="UniProtKB-KW"/>
</dbReference>
<evidence type="ECO:0000256" key="8">
    <source>
        <dbReference type="RuleBase" id="RU368024"/>
    </source>
</evidence>
<dbReference type="InterPro" id="IPR002470">
    <property type="entry name" value="Peptidase_S9A"/>
</dbReference>
<evidence type="ECO:0000259" key="9">
    <source>
        <dbReference type="Pfam" id="PF00326"/>
    </source>
</evidence>
<dbReference type="SUPFAM" id="SSF82171">
    <property type="entry name" value="DPP6 N-terminal domain-like"/>
    <property type="match status" value="1"/>
</dbReference>